<proteinExistence type="predicted"/>
<comment type="caution">
    <text evidence="4">The sequence shown here is derived from an EMBL/GenBank/DDBJ whole genome shotgun (WGS) entry which is preliminary data.</text>
</comment>
<evidence type="ECO:0000259" key="3">
    <source>
        <dbReference type="PROSITE" id="PS51203"/>
    </source>
</evidence>
<name>A0A6V7VDV1_MELEN</name>
<dbReference type="InterPro" id="IPR007052">
    <property type="entry name" value="CS_dom"/>
</dbReference>
<dbReference type="Proteomes" id="UP000580250">
    <property type="component" value="Unassembled WGS sequence"/>
</dbReference>
<dbReference type="GO" id="GO:0005634">
    <property type="term" value="C:nucleus"/>
    <property type="evidence" value="ECO:0007669"/>
    <property type="project" value="TreeGrafter"/>
</dbReference>
<dbReference type="EMBL" id="CAJEWN010000213">
    <property type="protein sequence ID" value="CAD2173159.1"/>
    <property type="molecule type" value="Genomic_DNA"/>
</dbReference>
<dbReference type="Pfam" id="PF04969">
    <property type="entry name" value="CS"/>
    <property type="match status" value="1"/>
</dbReference>
<evidence type="ECO:0000259" key="2">
    <source>
        <dbReference type="PROSITE" id="PS51048"/>
    </source>
</evidence>
<organism evidence="4 5">
    <name type="scientific">Meloidogyne enterolobii</name>
    <name type="common">Root-knot nematode worm</name>
    <name type="synonym">Meloidogyne mayaguensis</name>
    <dbReference type="NCBI Taxonomy" id="390850"/>
    <lineage>
        <taxon>Eukaryota</taxon>
        <taxon>Metazoa</taxon>
        <taxon>Ecdysozoa</taxon>
        <taxon>Nematoda</taxon>
        <taxon>Chromadorea</taxon>
        <taxon>Rhabditida</taxon>
        <taxon>Tylenchina</taxon>
        <taxon>Tylenchomorpha</taxon>
        <taxon>Tylenchoidea</taxon>
        <taxon>Meloidogynidae</taxon>
        <taxon>Meloidogyninae</taxon>
        <taxon>Meloidogyne</taxon>
    </lineage>
</organism>
<dbReference type="PANTHER" id="PTHR13164:SF3">
    <property type="entry name" value="CALCYCLIN-BINDING PROTEIN"/>
    <property type="match status" value="1"/>
</dbReference>
<dbReference type="SUPFAM" id="SSF49764">
    <property type="entry name" value="HSP20-like chaperones"/>
    <property type="match status" value="1"/>
</dbReference>
<dbReference type="InterPro" id="IPR007699">
    <property type="entry name" value="SGS_dom"/>
</dbReference>
<sequence>MPISASDLKSDIDELQALRKQAKRSNVQLFLDEQLKKWLANLDELNRRDLITSDAPKTIGVAARPYKKLTTYGFDESGKFVKIYYSIPGISSTPVTAIKEKFNENSFDIFCTDVKGTDYEINVRGLSKVVDPEKCYFKQKSGDQLLVMLKKVRENENWGSLLKIDKKEQKTPKFDKDEDPQASLMNMMKQMYDEGDDEMKRTIRKSWYEAQNKKGTSEMDF</sequence>
<evidence type="ECO:0000313" key="5">
    <source>
        <dbReference type="Proteomes" id="UP000580250"/>
    </source>
</evidence>
<keyword evidence="1" id="KW-0175">Coiled coil</keyword>
<dbReference type="Gene3D" id="2.60.40.790">
    <property type="match status" value="1"/>
</dbReference>
<dbReference type="OrthoDB" id="164025at2759"/>
<dbReference type="AlphaFoldDB" id="A0A6V7VDV1"/>
<dbReference type="InterPro" id="IPR052289">
    <property type="entry name" value="Calcyclin-binding_UBL-bridge"/>
</dbReference>
<evidence type="ECO:0000256" key="1">
    <source>
        <dbReference type="SAM" id="Coils"/>
    </source>
</evidence>
<feature type="domain" description="SGS" evidence="2">
    <location>
        <begin position="146"/>
        <end position="221"/>
    </location>
</feature>
<dbReference type="PANTHER" id="PTHR13164">
    <property type="entry name" value="CALICYLIN BINDING PROTEIN"/>
    <property type="match status" value="1"/>
</dbReference>
<dbReference type="PROSITE" id="PS51203">
    <property type="entry name" value="CS"/>
    <property type="match status" value="1"/>
</dbReference>
<gene>
    <name evidence="4" type="ORF">MENT_LOCUS24749</name>
</gene>
<evidence type="ECO:0000313" key="4">
    <source>
        <dbReference type="EMBL" id="CAD2173159.1"/>
    </source>
</evidence>
<dbReference type="InterPro" id="IPR008978">
    <property type="entry name" value="HSP20-like_chaperone"/>
</dbReference>
<dbReference type="PROSITE" id="PS51048">
    <property type="entry name" value="SGS"/>
    <property type="match status" value="1"/>
</dbReference>
<feature type="domain" description="CS" evidence="3">
    <location>
        <begin position="67"/>
        <end position="162"/>
    </location>
</feature>
<reference evidence="4 5" key="1">
    <citation type="submission" date="2020-08" db="EMBL/GenBank/DDBJ databases">
        <authorList>
            <person name="Koutsovoulos G."/>
            <person name="Danchin GJ E."/>
        </authorList>
    </citation>
    <scope>NUCLEOTIDE SEQUENCE [LARGE SCALE GENOMIC DNA]</scope>
</reference>
<accession>A0A6V7VDV1</accession>
<feature type="coiled-coil region" evidence="1">
    <location>
        <begin position="5"/>
        <end position="48"/>
    </location>
</feature>
<protein>
    <submittedName>
        <fullName evidence="4">Uncharacterized protein</fullName>
    </submittedName>
</protein>